<dbReference type="RefSeq" id="WP_106522405.1">
    <property type="nucleotide sequence ID" value="NZ_PYGD01000002.1"/>
</dbReference>
<feature type="signal peptide" evidence="1">
    <location>
        <begin position="1"/>
        <end position="20"/>
    </location>
</feature>
<protein>
    <submittedName>
        <fullName evidence="2">BclB C-terminal domain-containing protein</fullName>
    </submittedName>
</protein>
<reference evidence="2 3" key="1">
    <citation type="submission" date="2018-03" db="EMBL/GenBank/DDBJ databases">
        <title>Genomic Encyclopedia of Type Strains, Phase III (KMG-III): the genomes of soil and plant-associated and newly described type strains.</title>
        <authorList>
            <person name="Whitman W."/>
        </authorList>
    </citation>
    <scope>NUCLEOTIDE SEQUENCE [LARGE SCALE GENOMIC DNA]</scope>
    <source>
        <strain evidence="2 3">CGMCC 1.12700</strain>
    </source>
</reference>
<proteinExistence type="predicted"/>
<dbReference type="NCBIfam" id="TIGR03721">
    <property type="entry name" value="exospore_TM"/>
    <property type="match status" value="1"/>
</dbReference>
<comment type="caution">
    <text evidence="2">The sequence shown here is derived from an EMBL/GenBank/DDBJ whole genome shotgun (WGS) entry which is preliminary data.</text>
</comment>
<keyword evidence="1" id="KW-0732">Signal</keyword>
<sequence>MRKITSLLLALSAMATSVIAQVNQKINYQAVIRNAAGAPVINQNVSLRFSILTGSASGTSVYSETQAATTNAFGLTNVQIGGGTPVSGNFTTINWGNAAKFLKVEADINGGTTYAQLATVEMVSVPYAMNAQTSNDNRWNLATNDITSNNTGSVGIGGTPNASAKLDISATNKGILIPRITQANRPAAPAEGLMIYQTDNTPGFYYYGGGSWKRVVNNTDIAAPAGTIIPFASGIPVTLTTLIGGFSGTGALVGFGNAASGINLTTSSFDISGGGAALINCAFVAPRSGAITSVAAHFSAAVALALLGSDVNITAQLYSAPAGSNVFTAVAGATVALTPAFTALIPIGTTATGITTGLNIPVTAGSRYVLVYAATMNGLPVVSNISGYASAGININ</sequence>
<dbReference type="EMBL" id="PYGD01000002">
    <property type="protein sequence ID" value="PSK93399.1"/>
    <property type="molecule type" value="Genomic_DNA"/>
</dbReference>
<evidence type="ECO:0000256" key="1">
    <source>
        <dbReference type="SAM" id="SignalP"/>
    </source>
</evidence>
<evidence type="ECO:0000313" key="2">
    <source>
        <dbReference type="EMBL" id="PSK93399.1"/>
    </source>
</evidence>
<dbReference type="AlphaFoldDB" id="A0A2P8D868"/>
<dbReference type="Proteomes" id="UP000240572">
    <property type="component" value="Unassembled WGS sequence"/>
</dbReference>
<dbReference type="OrthoDB" id="9765957at2"/>
<keyword evidence="3" id="KW-1185">Reference proteome</keyword>
<evidence type="ECO:0000313" key="3">
    <source>
        <dbReference type="Proteomes" id="UP000240572"/>
    </source>
</evidence>
<organism evidence="2 3">
    <name type="scientific">Taibaiella chishuiensis</name>
    <dbReference type="NCBI Taxonomy" id="1434707"/>
    <lineage>
        <taxon>Bacteria</taxon>
        <taxon>Pseudomonadati</taxon>
        <taxon>Bacteroidota</taxon>
        <taxon>Chitinophagia</taxon>
        <taxon>Chitinophagales</taxon>
        <taxon>Chitinophagaceae</taxon>
        <taxon>Taibaiella</taxon>
    </lineage>
</organism>
<dbReference type="InterPro" id="IPR021210">
    <property type="entry name" value="Exosporium_BclB"/>
</dbReference>
<name>A0A2P8D868_9BACT</name>
<accession>A0A2P8D868</accession>
<feature type="chain" id="PRO_5015118453" evidence="1">
    <location>
        <begin position="21"/>
        <end position="396"/>
    </location>
</feature>
<gene>
    <name evidence="2" type="ORF">B0I18_102369</name>
</gene>